<reference evidence="2" key="1">
    <citation type="journal article" date="2020" name="Stud. Mycol.">
        <title>101 Dothideomycetes genomes: a test case for predicting lifestyles and emergence of pathogens.</title>
        <authorList>
            <person name="Haridas S."/>
            <person name="Albert R."/>
            <person name="Binder M."/>
            <person name="Bloem J."/>
            <person name="Labutti K."/>
            <person name="Salamov A."/>
            <person name="Andreopoulos B."/>
            <person name="Baker S."/>
            <person name="Barry K."/>
            <person name="Bills G."/>
            <person name="Bluhm B."/>
            <person name="Cannon C."/>
            <person name="Castanera R."/>
            <person name="Culley D."/>
            <person name="Daum C."/>
            <person name="Ezra D."/>
            <person name="Gonzalez J."/>
            <person name="Henrissat B."/>
            <person name="Kuo A."/>
            <person name="Liang C."/>
            <person name="Lipzen A."/>
            <person name="Lutzoni F."/>
            <person name="Magnuson J."/>
            <person name="Mondo S."/>
            <person name="Nolan M."/>
            <person name="Ohm R."/>
            <person name="Pangilinan J."/>
            <person name="Park H.-J."/>
            <person name="Ramirez L."/>
            <person name="Alfaro M."/>
            <person name="Sun H."/>
            <person name="Tritt A."/>
            <person name="Yoshinaga Y."/>
            <person name="Zwiers L.-H."/>
            <person name="Turgeon B."/>
            <person name="Goodwin S."/>
            <person name="Spatafora J."/>
            <person name="Crous P."/>
            <person name="Grigoriev I."/>
        </authorList>
    </citation>
    <scope>NUCLEOTIDE SEQUENCE</scope>
    <source>
        <strain evidence="2">CBS 115976</strain>
    </source>
</reference>
<feature type="compositionally biased region" description="Basic and acidic residues" evidence="1">
    <location>
        <begin position="1"/>
        <end position="12"/>
    </location>
</feature>
<dbReference type="AlphaFoldDB" id="A0A6A6TWL7"/>
<evidence type="ECO:0000313" key="2">
    <source>
        <dbReference type="EMBL" id="KAF2664495.1"/>
    </source>
</evidence>
<feature type="compositionally biased region" description="Low complexity" evidence="1">
    <location>
        <begin position="125"/>
        <end position="152"/>
    </location>
</feature>
<evidence type="ECO:0000313" key="3">
    <source>
        <dbReference type="Proteomes" id="UP000799302"/>
    </source>
</evidence>
<dbReference type="Proteomes" id="UP000799302">
    <property type="component" value="Unassembled WGS sequence"/>
</dbReference>
<name>A0A6A6TWL7_9PEZI</name>
<feature type="region of interest" description="Disordered" evidence="1">
    <location>
        <begin position="1"/>
        <end position="27"/>
    </location>
</feature>
<proteinExistence type="predicted"/>
<gene>
    <name evidence="2" type="ORF">BT63DRAFT_90751</name>
</gene>
<sequence length="159" mass="16006">MYKDAPQHHLQSDHQQSQLPTNSQDNHTFQTTFTQTSIPSLSIMYSQLFITLSLVAAVIANPIAQGGAPKATPAKSATPSALTIAPLQPSPGAPLGPHLEITPNGSTSAISPLGTAAAGPHGDKLSGPLGTLSVGSSGVSVTPPKAAATPAKGMMGHGM</sequence>
<organism evidence="2 3">
    <name type="scientific">Microthyrium microscopicum</name>
    <dbReference type="NCBI Taxonomy" id="703497"/>
    <lineage>
        <taxon>Eukaryota</taxon>
        <taxon>Fungi</taxon>
        <taxon>Dikarya</taxon>
        <taxon>Ascomycota</taxon>
        <taxon>Pezizomycotina</taxon>
        <taxon>Dothideomycetes</taxon>
        <taxon>Dothideomycetes incertae sedis</taxon>
        <taxon>Microthyriales</taxon>
        <taxon>Microthyriaceae</taxon>
        <taxon>Microthyrium</taxon>
    </lineage>
</organism>
<feature type="region of interest" description="Disordered" evidence="1">
    <location>
        <begin position="66"/>
        <end position="159"/>
    </location>
</feature>
<evidence type="ECO:0000256" key="1">
    <source>
        <dbReference type="SAM" id="MobiDB-lite"/>
    </source>
</evidence>
<feature type="compositionally biased region" description="Low complexity" evidence="1">
    <location>
        <begin position="68"/>
        <end position="81"/>
    </location>
</feature>
<protein>
    <submittedName>
        <fullName evidence="2">Uncharacterized protein</fullName>
    </submittedName>
</protein>
<keyword evidence="3" id="KW-1185">Reference proteome</keyword>
<dbReference type="EMBL" id="MU004242">
    <property type="protein sequence ID" value="KAF2664495.1"/>
    <property type="molecule type" value="Genomic_DNA"/>
</dbReference>
<accession>A0A6A6TWL7</accession>